<accession>A0AAD7GBL4</accession>
<dbReference type="Proteomes" id="UP001221757">
    <property type="component" value="Unassembled WGS sequence"/>
</dbReference>
<comment type="caution">
    <text evidence="2">The sequence shown here is derived from an EMBL/GenBank/DDBJ whole genome shotgun (WGS) entry which is preliminary data.</text>
</comment>
<dbReference type="AlphaFoldDB" id="A0AAD7GBL4"/>
<feature type="non-terminal residue" evidence="2">
    <location>
        <position position="174"/>
    </location>
</feature>
<evidence type="ECO:0000256" key="1">
    <source>
        <dbReference type="SAM" id="MobiDB-lite"/>
    </source>
</evidence>
<protein>
    <submittedName>
        <fullName evidence="2">Uncharacterized protein</fullName>
    </submittedName>
</protein>
<evidence type="ECO:0000313" key="3">
    <source>
        <dbReference type="Proteomes" id="UP001221757"/>
    </source>
</evidence>
<keyword evidence="3" id="KW-1185">Reference proteome</keyword>
<sequence length="174" mass="18885">SLAHELAVALMPEPSVSSKLLAEEFGILFDEGAEGINDVPQIPADGADGQLDEDAFGAAPAPLEFGGDLAFGSPVRSRRGQEREARPAQDPMDVLAQDLASTENFLTHLRRLDVNPQQPALERLAADVIRRLNDTARDHEGQVRELLECEREFRRIAGEVGGQDVLGQLDPLPD</sequence>
<name>A0AAD7GBL4_MYCRO</name>
<proteinExistence type="predicted"/>
<gene>
    <name evidence="2" type="ORF">B0H17DRAFT_848352</name>
</gene>
<evidence type="ECO:0000313" key="2">
    <source>
        <dbReference type="EMBL" id="KAJ7686730.1"/>
    </source>
</evidence>
<feature type="non-terminal residue" evidence="2">
    <location>
        <position position="1"/>
    </location>
</feature>
<dbReference type="EMBL" id="JARKIE010000094">
    <property type="protein sequence ID" value="KAJ7686730.1"/>
    <property type="molecule type" value="Genomic_DNA"/>
</dbReference>
<organism evidence="2 3">
    <name type="scientific">Mycena rosella</name>
    <name type="common">Pink bonnet</name>
    <name type="synonym">Agaricus rosellus</name>
    <dbReference type="NCBI Taxonomy" id="1033263"/>
    <lineage>
        <taxon>Eukaryota</taxon>
        <taxon>Fungi</taxon>
        <taxon>Dikarya</taxon>
        <taxon>Basidiomycota</taxon>
        <taxon>Agaricomycotina</taxon>
        <taxon>Agaricomycetes</taxon>
        <taxon>Agaricomycetidae</taxon>
        <taxon>Agaricales</taxon>
        <taxon>Marasmiineae</taxon>
        <taxon>Mycenaceae</taxon>
        <taxon>Mycena</taxon>
    </lineage>
</organism>
<feature type="region of interest" description="Disordered" evidence="1">
    <location>
        <begin position="70"/>
        <end position="92"/>
    </location>
</feature>
<reference evidence="2" key="1">
    <citation type="submission" date="2023-03" db="EMBL/GenBank/DDBJ databases">
        <title>Massive genome expansion in bonnet fungi (Mycena s.s.) driven by repeated elements and novel gene families across ecological guilds.</title>
        <authorList>
            <consortium name="Lawrence Berkeley National Laboratory"/>
            <person name="Harder C.B."/>
            <person name="Miyauchi S."/>
            <person name="Viragh M."/>
            <person name="Kuo A."/>
            <person name="Thoen E."/>
            <person name="Andreopoulos B."/>
            <person name="Lu D."/>
            <person name="Skrede I."/>
            <person name="Drula E."/>
            <person name="Henrissat B."/>
            <person name="Morin E."/>
            <person name="Kohler A."/>
            <person name="Barry K."/>
            <person name="LaButti K."/>
            <person name="Morin E."/>
            <person name="Salamov A."/>
            <person name="Lipzen A."/>
            <person name="Mereny Z."/>
            <person name="Hegedus B."/>
            <person name="Baldrian P."/>
            <person name="Stursova M."/>
            <person name="Weitz H."/>
            <person name="Taylor A."/>
            <person name="Grigoriev I.V."/>
            <person name="Nagy L.G."/>
            <person name="Martin F."/>
            <person name="Kauserud H."/>
        </authorList>
    </citation>
    <scope>NUCLEOTIDE SEQUENCE</scope>
    <source>
        <strain evidence="2">CBHHK067</strain>
    </source>
</reference>